<dbReference type="PANTHER" id="PTHR34236:SF1">
    <property type="entry name" value="DIMETHYL SULFOXIDE REDUCTASE TRANSCRIPTIONAL ACTIVATOR"/>
    <property type="match status" value="1"/>
</dbReference>
<evidence type="ECO:0000259" key="3">
    <source>
        <dbReference type="PROSITE" id="PS50112"/>
    </source>
</evidence>
<dbReference type="RefSeq" id="WP_250585705.1">
    <property type="nucleotide sequence ID" value="NZ_JAKRVX010000008.1"/>
</dbReference>
<dbReference type="InterPro" id="IPR003018">
    <property type="entry name" value="GAF"/>
</dbReference>
<dbReference type="Gene3D" id="3.30.450.40">
    <property type="match status" value="1"/>
</dbReference>
<dbReference type="PANTHER" id="PTHR34236">
    <property type="entry name" value="DIMETHYL SULFOXIDE REDUCTASE TRANSCRIPTIONAL ACTIVATOR"/>
    <property type="match status" value="1"/>
</dbReference>
<dbReference type="Gene3D" id="3.30.450.20">
    <property type="entry name" value="PAS domain"/>
    <property type="match status" value="2"/>
</dbReference>
<dbReference type="Pfam" id="PF13185">
    <property type="entry name" value="GAF_2"/>
    <property type="match status" value="1"/>
</dbReference>
<comment type="caution">
    <text evidence="4">The sequence shown here is derived from an EMBL/GenBank/DDBJ whole genome shotgun (WGS) entry which is preliminary data.</text>
</comment>
<dbReference type="InterPro" id="IPR029016">
    <property type="entry name" value="GAF-like_dom_sf"/>
</dbReference>
<keyword evidence="1" id="KW-0805">Transcription regulation</keyword>
<dbReference type="AlphaFoldDB" id="A0AAE3KD86"/>
<dbReference type="InterPro" id="IPR035965">
    <property type="entry name" value="PAS-like_dom_sf"/>
</dbReference>
<dbReference type="EMBL" id="JAKRVX010000008">
    <property type="protein sequence ID" value="MCL9818204.1"/>
    <property type="molecule type" value="Genomic_DNA"/>
</dbReference>
<dbReference type="SUPFAM" id="SSF55781">
    <property type="entry name" value="GAF domain-like"/>
    <property type="match status" value="2"/>
</dbReference>
<reference evidence="4" key="1">
    <citation type="journal article" date="2022" name="Syst. Appl. Microbiol.">
        <title>Natronocalculus amylovorans gen. nov., sp. nov., and Natranaeroarchaeum aerophilus sp. nov., dominant culturable amylolytic natronoarchaea from hypersaline soda lakes in southwestern Siberia.</title>
        <authorList>
            <person name="Sorokin D.Y."/>
            <person name="Elcheninov A.G."/>
            <person name="Khizhniak T.V."/>
            <person name="Koenen M."/>
            <person name="Bale N.J."/>
            <person name="Damste J.S.S."/>
            <person name="Kublanov I.V."/>
        </authorList>
    </citation>
    <scope>NUCLEOTIDE SEQUENCE</scope>
    <source>
        <strain evidence="4">AArc-St2</strain>
    </source>
</reference>
<dbReference type="InterPro" id="IPR000014">
    <property type="entry name" value="PAS"/>
</dbReference>
<evidence type="ECO:0000256" key="1">
    <source>
        <dbReference type="ARBA" id="ARBA00023015"/>
    </source>
</evidence>
<dbReference type="SUPFAM" id="SSF55785">
    <property type="entry name" value="PYP-like sensor domain (PAS domain)"/>
    <property type="match status" value="2"/>
</dbReference>
<protein>
    <submittedName>
        <fullName evidence="4">GAF domain-containing protein</fullName>
    </submittedName>
</protein>
<dbReference type="InterPro" id="IPR013324">
    <property type="entry name" value="RNA_pol_sigma_r3/r4-like"/>
</dbReference>
<name>A0AAE3KD86_9EURY</name>
<keyword evidence="2" id="KW-0804">Transcription</keyword>
<dbReference type="PROSITE" id="PS50112">
    <property type="entry name" value="PAS"/>
    <property type="match status" value="1"/>
</dbReference>
<dbReference type="Pfam" id="PF15915">
    <property type="entry name" value="BAT"/>
    <property type="match status" value="1"/>
</dbReference>
<proteinExistence type="predicted"/>
<dbReference type="InterPro" id="IPR031803">
    <property type="entry name" value="BAT_GAF/HTH-assoc"/>
</dbReference>
<sequence>MAPSDPADSALNQLVCNHIFNDSSLRWILHADGTVDATNERAAAAVTTDSHDTVFWEGEWWAGGDRQQLQSAVQTAATGMEATYETSAWVADSQRSTVELTIEPLSDSKLLATAIDISERAQLAEELQRSEELHRVTLNNMTDTVLVTNDAGEFTYICPNVHFIFGYTVEEIAAIETVDQLLGEELFDPDTLDQEGVLTNIETTSVDKEGNEHTLLVNIKRVDIQDGTTLYSCRDITTRKQREVAVSVLHDTAQQLMYAETAAEIATKSVDGANETPGFSGVAVYQYDDAINTLVPIAVTEPHMTFASVTAVPVGDNILSHAFLDSSLRVDSLFHSGHDQICVPIGDHGVIVFDPSDQNPGEVTIEIAELFAATVEAAFDRVSRDARVRERDQWLQTKNTQLQRVNEINRLIRTVDQDIIAAETRQEIEQAVCERLVSEWFAFAWIGETADNSQPITPRVWAGGDSGLLDAIEREYDADEPALSAYRSGDTVWVSNIAEDPKKAAWRKHALRYGYQSVVSVPLSFEGVIYGVLTVFSASPDTVESEIRAVLTELGETVGAAISAVARKEALYDDRVTVRTYQSGTPTGVFGRLATATEATVSLTGISHQQAETDIYVELDGCSADTALSEAISLTDIVDGSIVSETSTGGVLQLQTTSTVLPVVLASHGVRVREFVTTPDSTHITVAIVPPTSVQAVNTIIKNQIPNVQLQSQTEQLTSISDPQETFKSELTTKQYEAIQTAYHAGYFTIPREATGQEVATVLGISPQAFHQHIRAAHKKLYQLMLEATAI</sequence>
<feature type="domain" description="PAS" evidence="3">
    <location>
        <begin position="130"/>
        <end position="185"/>
    </location>
</feature>
<evidence type="ECO:0000313" key="5">
    <source>
        <dbReference type="Proteomes" id="UP001203207"/>
    </source>
</evidence>
<accession>A0AAE3KD86</accession>
<dbReference type="SUPFAM" id="SSF88659">
    <property type="entry name" value="Sigma3 and sigma4 domains of RNA polymerase sigma factors"/>
    <property type="match status" value="1"/>
</dbReference>
<dbReference type="NCBIfam" id="TIGR00229">
    <property type="entry name" value="sensory_box"/>
    <property type="match status" value="1"/>
</dbReference>
<evidence type="ECO:0000256" key="2">
    <source>
        <dbReference type="ARBA" id="ARBA00023163"/>
    </source>
</evidence>
<reference evidence="4" key="2">
    <citation type="submission" date="2022-02" db="EMBL/GenBank/DDBJ databases">
        <authorList>
            <person name="Elcheninov A.G."/>
            <person name="Sorokin D.Y."/>
            <person name="Kublanov I.V."/>
        </authorList>
    </citation>
    <scope>NUCLEOTIDE SEQUENCE</scope>
    <source>
        <strain evidence="4">AArc-St2</strain>
    </source>
</reference>
<evidence type="ECO:0000313" key="4">
    <source>
        <dbReference type="EMBL" id="MCL9818204.1"/>
    </source>
</evidence>
<dbReference type="InterPro" id="IPR007050">
    <property type="entry name" value="HTH_bacterioopsin"/>
</dbReference>
<dbReference type="Pfam" id="PF04967">
    <property type="entry name" value="HTH_10"/>
    <property type="match status" value="1"/>
</dbReference>
<dbReference type="Proteomes" id="UP001203207">
    <property type="component" value="Unassembled WGS sequence"/>
</dbReference>
<gene>
    <name evidence="4" type="ORF">AArcSt2_14775</name>
</gene>
<keyword evidence="5" id="KW-1185">Reference proteome</keyword>
<organism evidence="4 5">
    <name type="scientific">Natronocalculus amylovorans</name>
    <dbReference type="NCBI Taxonomy" id="2917812"/>
    <lineage>
        <taxon>Archaea</taxon>
        <taxon>Methanobacteriati</taxon>
        <taxon>Methanobacteriota</taxon>
        <taxon>Stenosarchaea group</taxon>
        <taxon>Halobacteria</taxon>
        <taxon>Halobacteriales</taxon>
        <taxon>Haloferacaceae</taxon>
        <taxon>Natronocalculus</taxon>
    </lineage>
</organism>